<dbReference type="AlphaFoldDB" id="A0AA39TVW5"/>
<feature type="compositionally biased region" description="Low complexity" evidence="1">
    <location>
        <begin position="358"/>
        <end position="375"/>
    </location>
</feature>
<dbReference type="EMBL" id="JAUJDW010000235">
    <property type="protein sequence ID" value="KAK0609848.1"/>
    <property type="molecule type" value="Genomic_DNA"/>
</dbReference>
<feature type="region of interest" description="Disordered" evidence="1">
    <location>
        <begin position="345"/>
        <end position="378"/>
    </location>
</feature>
<feature type="region of interest" description="Disordered" evidence="1">
    <location>
        <begin position="24"/>
        <end position="44"/>
    </location>
</feature>
<feature type="region of interest" description="Disordered" evidence="1">
    <location>
        <begin position="270"/>
        <end position="333"/>
    </location>
</feature>
<feature type="chain" id="PRO_5041248878" evidence="2">
    <location>
        <begin position="21"/>
        <end position="805"/>
    </location>
</feature>
<evidence type="ECO:0000313" key="3">
    <source>
        <dbReference type="EMBL" id="KAK0609848.1"/>
    </source>
</evidence>
<accession>A0AA39TVW5</accession>
<keyword evidence="4" id="KW-1185">Reference proteome</keyword>
<gene>
    <name evidence="3" type="primary">EUs4_2</name>
    <name evidence="3" type="ORF">DIS24_g12201</name>
</gene>
<dbReference type="PROSITE" id="PS51257">
    <property type="entry name" value="PROKAR_LIPOPROTEIN"/>
    <property type="match status" value="1"/>
</dbReference>
<feature type="compositionally biased region" description="Low complexity" evidence="1">
    <location>
        <begin position="31"/>
        <end position="44"/>
    </location>
</feature>
<feature type="compositionally biased region" description="Low complexity" evidence="1">
    <location>
        <begin position="270"/>
        <end position="280"/>
    </location>
</feature>
<organism evidence="3 4">
    <name type="scientific">Lasiodiplodia hormozganensis</name>
    <dbReference type="NCBI Taxonomy" id="869390"/>
    <lineage>
        <taxon>Eukaryota</taxon>
        <taxon>Fungi</taxon>
        <taxon>Dikarya</taxon>
        <taxon>Ascomycota</taxon>
        <taxon>Pezizomycotina</taxon>
        <taxon>Dothideomycetes</taxon>
        <taxon>Dothideomycetes incertae sedis</taxon>
        <taxon>Botryosphaeriales</taxon>
        <taxon>Botryosphaeriaceae</taxon>
        <taxon>Lasiodiplodia</taxon>
    </lineage>
</organism>
<evidence type="ECO:0000256" key="1">
    <source>
        <dbReference type="SAM" id="MobiDB-lite"/>
    </source>
</evidence>
<feature type="region of interest" description="Disordered" evidence="1">
    <location>
        <begin position="399"/>
        <end position="423"/>
    </location>
</feature>
<sequence>MRLAIQALAVLAVACTSVRAFPQQTAPPNGTSPATTPVTTPAPSCEADCRFRPPYFWTVSWYTNEVTENITYATVVTIINTVRNTTRYVTSTVDLPDGYTLPPTNEAGTRLCSVIYNGTTTTIPFPSVIGDYESTYSWSGRLPTTRANSTGTICSDSGGEAVTFRSHPDFNAFWSSYTTMPPKATGPVYGDPRGLNWECMRQDAAASRDDFISSHFTDEAAFSLCLPEDWAPVLTGKTAAFLTTTSVSYEGDGETTTPESAHIETSVPVQVPTPTDVTSTAHTEESAEVTPPTDATSTAHTEESADVTPPDETSAPGFAHTELPAPVQPPSLSITTVLPTAHTELPQTLDEPEPTTVPPTEVGTVIKPPSGTTTAGDGGIGGVIGSLIGSYLSNGGAPPTNIPAQPAQSAVGNPPAGTPVPPSTNIPVGTTSVAVVPTAIPTIIAGTSTTIPAVVVGSTTLTAGQTAVIDNTPISVPTTVAPAPQDGQQNNQLPQPPAVVIGGSSTVILPTAAPAAQSPSPPALTIGDQTIQPSGTAYIISGQTVSPGTPITLGTGPSATVIALTTNAAGSPIVIVGSSTIPYYNTPAITGAPPIVPLSPLTLADGQTIVAASGSAAYVIAGQTLAPGGAPITVAGTTYALTTDATGQTVAIANGAVIQTVAPAATAAAAAAAQTTPAPPLVIYGTTIQPVDGTAYVYDGQTLTLGGTVTVGDAGSKTTLVLTTNAAGQTVVVQTVGGTKTTATASTASRGSSTSSGLGGLINSGLGGGSGGGATAAASSTGAAAAVGVDGGWLGAVLGLLVAVV</sequence>
<keyword evidence="2" id="KW-0732">Signal</keyword>
<evidence type="ECO:0000256" key="2">
    <source>
        <dbReference type="SAM" id="SignalP"/>
    </source>
</evidence>
<feature type="signal peptide" evidence="2">
    <location>
        <begin position="1"/>
        <end position="20"/>
    </location>
</feature>
<evidence type="ECO:0000313" key="4">
    <source>
        <dbReference type="Proteomes" id="UP001175001"/>
    </source>
</evidence>
<feature type="compositionally biased region" description="Polar residues" evidence="1">
    <location>
        <begin position="402"/>
        <end position="411"/>
    </location>
</feature>
<proteinExistence type="predicted"/>
<name>A0AA39TVW5_9PEZI</name>
<comment type="caution">
    <text evidence="3">The sequence shown here is derived from an EMBL/GenBank/DDBJ whole genome shotgun (WGS) entry which is preliminary data.</text>
</comment>
<reference evidence="3" key="1">
    <citation type="submission" date="2023-06" db="EMBL/GenBank/DDBJ databases">
        <title>Multi-omics analyses reveal the molecular pathogenesis toolkit of Lasiodiplodia hormozganensis, a cross-kingdom pathogen.</title>
        <authorList>
            <person name="Felix C."/>
            <person name="Meneses R."/>
            <person name="Goncalves M.F.M."/>
            <person name="Tilleman L."/>
            <person name="Duarte A.S."/>
            <person name="Jorrin-Novo J.V."/>
            <person name="Van De Peer Y."/>
            <person name="Deforce D."/>
            <person name="Van Nieuwerburgh F."/>
            <person name="Esteves A.C."/>
            <person name="Alves A."/>
        </authorList>
    </citation>
    <scope>NUCLEOTIDE SEQUENCE</scope>
    <source>
        <strain evidence="3">CBS 339.90</strain>
    </source>
</reference>
<dbReference type="Proteomes" id="UP001175001">
    <property type="component" value="Unassembled WGS sequence"/>
</dbReference>
<protein>
    <submittedName>
        <fullName evidence="3">Glycoprotein gp2</fullName>
    </submittedName>
</protein>